<dbReference type="PANTHER" id="PTHR35526:SF3">
    <property type="entry name" value="ANTI-SIGMA-F FACTOR RSBW"/>
    <property type="match status" value="1"/>
</dbReference>
<comment type="caution">
    <text evidence="3">The sequence shown here is derived from an EMBL/GenBank/DDBJ whole genome shotgun (WGS) entry which is preliminary data.</text>
</comment>
<sequence length="143" mass="16130">MQVTERIPSGIRSWSFTARADEIPTWRHAVAGVLRGWRADEKAVELAAFGISELLSNVIKHVRDRRCCLCLVRTGEQVYIQLFDRSPAPPVLGEPAWDAESGRGLWLLREMCPQVGWQTAPPGLGVKCVWFTCPLTNEKEVER</sequence>
<protein>
    <submittedName>
        <fullName evidence="3">ATP-binding protein</fullName>
    </submittedName>
</protein>
<evidence type="ECO:0000313" key="4">
    <source>
        <dbReference type="Proteomes" id="UP000295345"/>
    </source>
</evidence>
<keyword evidence="3" id="KW-0547">Nucleotide-binding</keyword>
<keyword evidence="1" id="KW-0808">Transferase</keyword>
<evidence type="ECO:0000259" key="2">
    <source>
        <dbReference type="Pfam" id="PF13581"/>
    </source>
</evidence>
<feature type="domain" description="Histidine kinase/HSP90-like ATPase" evidence="2">
    <location>
        <begin position="16"/>
        <end position="126"/>
    </location>
</feature>
<dbReference type="GO" id="GO:0004674">
    <property type="term" value="F:protein serine/threonine kinase activity"/>
    <property type="evidence" value="ECO:0007669"/>
    <property type="project" value="UniProtKB-KW"/>
</dbReference>
<keyword evidence="3" id="KW-0067">ATP-binding</keyword>
<reference evidence="3 4" key="1">
    <citation type="submission" date="2019-03" db="EMBL/GenBank/DDBJ databases">
        <title>Draft genome sequences of novel Actinobacteria.</title>
        <authorList>
            <person name="Sahin N."/>
            <person name="Ay H."/>
            <person name="Saygin H."/>
        </authorList>
    </citation>
    <scope>NUCLEOTIDE SEQUENCE [LARGE SCALE GENOMIC DNA]</scope>
    <source>
        <strain evidence="3 4">DSM 41900</strain>
    </source>
</reference>
<dbReference type="Pfam" id="PF13581">
    <property type="entry name" value="HATPase_c_2"/>
    <property type="match status" value="1"/>
</dbReference>
<dbReference type="Gene3D" id="3.30.565.10">
    <property type="entry name" value="Histidine kinase-like ATPase, C-terminal domain"/>
    <property type="match status" value="1"/>
</dbReference>
<keyword evidence="1" id="KW-0723">Serine/threonine-protein kinase</keyword>
<organism evidence="3 4">
    <name type="scientific">Streptomyces hainanensis</name>
    <dbReference type="NCBI Taxonomy" id="402648"/>
    <lineage>
        <taxon>Bacteria</taxon>
        <taxon>Bacillati</taxon>
        <taxon>Actinomycetota</taxon>
        <taxon>Actinomycetes</taxon>
        <taxon>Kitasatosporales</taxon>
        <taxon>Streptomycetaceae</taxon>
        <taxon>Streptomyces</taxon>
    </lineage>
</organism>
<proteinExistence type="predicted"/>
<dbReference type="CDD" id="cd16936">
    <property type="entry name" value="HATPase_RsbW-like"/>
    <property type="match status" value="1"/>
</dbReference>
<accession>A0A4R4SU29</accession>
<dbReference type="SUPFAM" id="SSF55874">
    <property type="entry name" value="ATPase domain of HSP90 chaperone/DNA topoisomerase II/histidine kinase"/>
    <property type="match status" value="1"/>
</dbReference>
<evidence type="ECO:0000256" key="1">
    <source>
        <dbReference type="ARBA" id="ARBA00022527"/>
    </source>
</evidence>
<evidence type="ECO:0000313" key="3">
    <source>
        <dbReference type="EMBL" id="TDC67648.1"/>
    </source>
</evidence>
<dbReference type="PANTHER" id="PTHR35526">
    <property type="entry name" value="ANTI-SIGMA-F FACTOR RSBW-RELATED"/>
    <property type="match status" value="1"/>
</dbReference>
<keyword evidence="1" id="KW-0418">Kinase</keyword>
<keyword evidence="4" id="KW-1185">Reference proteome</keyword>
<dbReference type="Proteomes" id="UP000295345">
    <property type="component" value="Unassembled WGS sequence"/>
</dbReference>
<dbReference type="GO" id="GO:0005524">
    <property type="term" value="F:ATP binding"/>
    <property type="evidence" value="ECO:0007669"/>
    <property type="project" value="UniProtKB-KW"/>
</dbReference>
<name>A0A4R4SU29_9ACTN</name>
<dbReference type="OrthoDB" id="4301723at2"/>
<dbReference type="EMBL" id="SMKI01000411">
    <property type="protein sequence ID" value="TDC67648.1"/>
    <property type="molecule type" value="Genomic_DNA"/>
</dbReference>
<dbReference type="InterPro" id="IPR003594">
    <property type="entry name" value="HATPase_dom"/>
</dbReference>
<dbReference type="InterPro" id="IPR050267">
    <property type="entry name" value="Anti-sigma-factor_SerPK"/>
</dbReference>
<gene>
    <name evidence="3" type="ORF">E1283_28525</name>
</gene>
<dbReference type="AlphaFoldDB" id="A0A4R4SU29"/>
<dbReference type="InterPro" id="IPR036890">
    <property type="entry name" value="HATPase_C_sf"/>
</dbReference>